<dbReference type="InterPro" id="IPR011006">
    <property type="entry name" value="CheY-like_superfamily"/>
</dbReference>
<dbReference type="EC" id="2.7.13.3" evidence="2"/>
<evidence type="ECO:0000259" key="7">
    <source>
        <dbReference type="PROSITE" id="PS50112"/>
    </source>
</evidence>
<dbReference type="SUPFAM" id="SSF52172">
    <property type="entry name" value="CheY-like"/>
    <property type="match status" value="1"/>
</dbReference>
<dbReference type="SUPFAM" id="SSF47384">
    <property type="entry name" value="Homodimeric domain of signal transducing histidine kinase"/>
    <property type="match status" value="1"/>
</dbReference>
<dbReference type="Gene3D" id="3.40.50.2300">
    <property type="match status" value="1"/>
</dbReference>
<feature type="domain" description="PAS" evidence="7">
    <location>
        <begin position="73"/>
        <end position="143"/>
    </location>
</feature>
<dbReference type="RefSeq" id="WP_092446924.1">
    <property type="nucleotide sequence ID" value="NZ_LT629774.1"/>
</dbReference>
<dbReference type="GO" id="GO:0006355">
    <property type="term" value="P:regulation of DNA-templated transcription"/>
    <property type="evidence" value="ECO:0007669"/>
    <property type="project" value="InterPro"/>
</dbReference>
<dbReference type="InterPro" id="IPR013767">
    <property type="entry name" value="PAS_fold"/>
</dbReference>
<feature type="modified residue" description="4-aspartylphosphate" evidence="4">
    <location>
        <position position="500"/>
    </location>
</feature>
<evidence type="ECO:0000256" key="3">
    <source>
        <dbReference type="ARBA" id="ARBA00022553"/>
    </source>
</evidence>
<dbReference type="InterPro" id="IPR003661">
    <property type="entry name" value="HisK_dim/P_dom"/>
</dbReference>
<dbReference type="InterPro" id="IPR035965">
    <property type="entry name" value="PAS-like_dom_sf"/>
</dbReference>
<dbReference type="CDD" id="cd00130">
    <property type="entry name" value="PAS"/>
    <property type="match status" value="1"/>
</dbReference>
<dbReference type="InterPro" id="IPR000700">
    <property type="entry name" value="PAS-assoc_C"/>
</dbReference>
<dbReference type="PANTHER" id="PTHR45339">
    <property type="entry name" value="HYBRID SIGNAL TRANSDUCTION HISTIDINE KINASE J"/>
    <property type="match status" value="1"/>
</dbReference>
<dbReference type="SUPFAM" id="SSF55785">
    <property type="entry name" value="PYP-like sensor domain (PAS domain)"/>
    <property type="match status" value="1"/>
</dbReference>
<keyword evidence="10" id="KW-1185">Reference proteome</keyword>
<dbReference type="AlphaFoldDB" id="A0A1H1V1J7"/>
<dbReference type="InterPro" id="IPR036097">
    <property type="entry name" value="HisK_dim/P_sf"/>
</dbReference>
<evidence type="ECO:0000259" key="6">
    <source>
        <dbReference type="PROSITE" id="PS50110"/>
    </source>
</evidence>
<dbReference type="Proteomes" id="UP000198963">
    <property type="component" value="Chromosome I"/>
</dbReference>
<feature type="domain" description="Response regulatory" evidence="6">
    <location>
        <begin position="451"/>
        <end position="569"/>
    </location>
</feature>
<comment type="catalytic activity">
    <reaction evidence="1">
        <text>ATP + protein L-histidine = ADP + protein N-phospho-L-histidine.</text>
        <dbReference type="EC" id="2.7.13.3"/>
    </reaction>
</comment>
<dbReference type="CDD" id="cd00082">
    <property type="entry name" value="HisKA"/>
    <property type="match status" value="1"/>
</dbReference>
<dbReference type="Gene3D" id="1.10.287.130">
    <property type="match status" value="1"/>
</dbReference>
<dbReference type="PRINTS" id="PR00344">
    <property type="entry name" value="BCTRLSENSOR"/>
</dbReference>
<dbReference type="InterPro" id="IPR003594">
    <property type="entry name" value="HATPase_dom"/>
</dbReference>
<dbReference type="Pfam" id="PF00989">
    <property type="entry name" value="PAS"/>
    <property type="match status" value="1"/>
</dbReference>
<dbReference type="Pfam" id="PF02518">
    <property type="entry name" value="HATPase_c"/>
    <property type="match status" value="1"/>
</dbReference>
<dbReference type="SMART" id="SM00448">
    <property type="entry name" value="REC"/>
    <property type="match status" value="1"/>
</dbReference>
<dbReference type="PROSITE" id="PS50109">
    <property type="entry name" value="HIS_KIN"/>
    <property type="match status" value="1"/>
</dbReference>
<dbReference type="InterPro" id="IPR005467">
    <property type="entry name" value="His_kinase_dom"/>
</dbReference>
<reference evidence="9 10" key="1">
    <citation type="submission" date="2016-10" db="EMBL/GenBank/DDBJ databases">
        <authorList>
            <person name="Varghese N."/>
            <person name="Submissions S."/>
        </authorList>
    </citation>
    <scope>NUCLEOTIDE SEQUENCE [LARGE SCALE GENOMIC DNA]</scope>
    <source>
        <strain evidence="9 10">RHA_55</strain>
    </source>
</reference>
<feature type="domain" description="PAC" evidence="8">
    <location>
        <begin position="146"/>
        <end position="198"/>
    </location>
</feature>
<dbReference type="SUPFAM" id="SSF55874">
    <property type="entry name" value="ATPase domain of HSP90 chaperone/DNA topoisomerase II/histidine kinase"/>
    <property type="match status" value="1"/>
</dbReference>
<name>A0A1H1V1J7_9FLAO</name>
<dbReference type="InterPro" id="IPR001789">
    <property type="entry name" value="Sig_transdc_resp-reg_receiver"/>
</dbReference>
<dbReference type="SMART" id="SM00086">
    <property type="entry name" value="PAC"/>
    <property type="match status" value="1"/>
</dbReference>
<protein>
    <recommendedName>
        <fullName evidence="2">histidine kinase</fullName>
        <ecNumber evidence="2">2.7.13.3</ecNumber>
    </recommendedName>
</protein>
<keyword evidence="3 4" id="KW-0597">Phosphoprotein</keyword>
<dbReference type="NCBIfam" id="TIGR00229">
    <property type="entry name" value="sensory_box"/>
    <property type="match status" value="1"/>
</dbReference>
<gene>
    <name evidence="9" type="ORF">SAMN04489797_2403</name>
</gene>
<dbReference type="Gene3D" id="3.30.450.20">
    <property type="entry name" value="PAS domain"/>
    <property type="match status" value="1"/>
</dbReference>
<dbReference type="InterPro" id="IPR036890">
    <property type="entry name" value="HATPase_C_sf"/>
</dbReference>
<dbReference type="GO" id="GO:0000155">
    <property type="term" value="F:phosphorelay sensor kinase activity"/>
    <property type="evidence" value="ECO:0007669"/>
    <property type="project" value="InterPro"/>
</dbReference>
<dbReference type="PROSITE" id="PS50112">
    <property type="entry name" value="PAS"/>
    <property type="match status" value="1"/>
</dbReference>
<proteinExistence type="predicted"/>
<dbReference type="InterPro" id="IPR000014">
    <property type="entry name" value="PAS"/>
</dbReference>
<evidence type="ECO:0000313" key="10">
    <source>
        <dbReference type="Proteomes" id="UP000198963"/>
    </source>
</evidence>
<evidence type="ECO:0000259" key="5">
    <source>
        <dbReference type="PROSITE" id="PS50109"/>
    </source>
</evidence>
<dbReference type="Gene3D" id="3.30.565.10">
    <property type="entry name" value="Histidine kinase-like ATPase, C-terminal domain"/>
    <property type="match status" value="1"/>
</dbReference>
<dbReference type="Pfam" id="PF00512">
    <property type="entry name" value="HisKA"/>
    <property type="match status" value="1"/>
</dbReference>
<dbReference type="SMART" id="SM00091">
    <property type="entry name" value="PAS"/>
    <property type="match status" value="1"/>
</dbReference>
<dbReference type="PROSITE" id="PS50110">
    <property type="entry name" value="RESPONSE_REGULATORY"/>
    <property type="match status" value="1"/>
</dbReference>
<evidence type="ECO:0000313" key="9">
    <source>
        <dbReference type="EMBL" id="SDS78039.1"/>
    </source>
</evidence>
<evidence type="ECO:0000256" key="1">
    <source>
        <dbReference type="ARBA" id="ARBA00000085"/>
    </source>
</evidence>
<dbReference type="CDD" id="cd16922">
    <property type="entry name" value="HATPase_EvgS-ArcB-TorS-like"/>
    <property type="match status" value="1"/>
</dbReference>
<dbReference type="SMART" id="SM00388">
    <property type="entry name" value="HisKA"/>
    <property type="match status" value="1"/>
</dbReference>
<dbReference type="PROSITE" id="PS50113">
    <property type="entry name" value="PAC"/>
    <property type="match status" value="1"/>
</dbReference>
<evidence type="ECO:0000256" key="4">
    <source>
        <dbReference type="PROSITE-ProRule" id="PRU00169"/>
    </source>
</evidence>
<dbReference type="CDD" id="cd17546">
    <property type="entry name" value="REC_hyHK_CKI1_RcsC-like"/>
    <property type="match status" value="1"/>
</dbReference>
<dbReference type="EMBL" id="LT629774">
    <property type="protein sequence ID" value="SDS78039.1"/>
    <property type="molecule type" value="Genomic_DNA"/>
</dbReference>
<evidence type="ECO:0000256" key="2">
    <source>
        <dbReference type="ARBA" id="ARBA00012438"/>
    </source>
</evidence>
<sequence>MLNPHKHRLLRRQIKKAGFTNEELVKFQNFFNDVDDAYQSFDNDVKHIETILEKSSNELYKSNKLLRSQILNVEFRLNAIVNNIEGVIFKTDTHGTFEYLNEASEELFGIPVDELLNKNFTELLEGIKGKQRLKILEAFIRNESDFNTVFKFIKPSGDKIWVELRLQPSHDITGAVDGAIGTMMDITKLKDTEIELKQANKIKDEFLSTMSHEIKTPLNAVIGMSDILLMEKFLPEQAENLQVLKYSSEHLLALINDLLSLNKYKSKQVSLKIEDFNLSEFVQNMQLHFKQVALNKNLFFDVILDTAITEILKGDSLKLSQVIKNLLSNAFKFTDSGGVTFQTELLERKEHSSLLRFSVKDTGIGVSYNKQKNIFKSFVQANENTSQLYGGSGLGLYISKELLQIQNSQLQIESKKGEGAKFWFDIELKHSKSELLHEQKTISKTAPIDIKVLVAEDNNLNALLLKKLFNKWNVDFVIAKNGEALLDVFKTDDFNLILMDLQMPILDGYQTARVIRKMDDELKSNIPIIALTAFAEAEVGEKIARYKMNGYLSKPLKVNELHNLLEFYSHKKQQVV</sequence>
<evidence type="ECO:0000259" key="8">
    <source>
        <dbReference type="PROSITE" id="PS50113"/>
    </source>
</evidence>
<accession>A0A1H1V1J7</accession>
<dbReference type="Pfam" id="PF00072">
    <property type="entry name" value="Response_reg"/>
    <property type="match status" value="1"/>
</dbReference>
<dbReference type="PANTHER" id="PTHR45339:SF5">
    <property type="entry name" value="HISTIDINE KINASE"/>
    <property type="match status" value="1"/>
</dbReference>
<feature type="domain" description="Histidine kinase" evidence="5">
    <location>
        <begin position="209"/>
        <end position="430"/>
    </location>
</feature>
<dbReference type="FunFam" id="3.30.565.10:FF:000010">
    <property type="entry name" value="Sensor histidine kinase RcsC"/>
    <property type="match status" value="1"/>
</dbReference>
<dbReference type="STRING" id="1249933.SAMN04489797_2403"/>
<dbReference type="SMART" id="SM00387">
    <property type="entry name" value="HATPase_c"/>
    <property type="match status" value="1"/>
</dbReference>
<dbReference type="InterPro" id="IPR001610">
    <property type="entry name" value="PAC"/>
</dbReference>
<dbReference type="InterPro" id="IPR004358">
    <property type="entry name" value="Sig_transdc_His_kin-like_C"/>
</dbReference>
<organism evidence="9 10">
    <name type="scientific">Winogradskyella sediminis</name>
    <dbReference type="NCBI Taxonomy" id="1382466"/>
    <lineage>
        <taxon>Bacteria</taxon>
        <taxon>Pseudomonadati</taxon>
        <taxon>Bacteroidota</taxon>
        <taxon>Flavobacteriia</taxon>
        <taxon>Flavobacteriales</taxon>
        <taxon>Flavobacteriaceae</taxon>
        <taxon>Winogradskyella</taxon>
    </lineage>
</organism>